<dbReference type="KEGG" id="hoh:Hoch_1595"/>
<dbReference type="Gene3D" id="1.20.1260.10">
    <property type="match status" value="1"/>
</dbReference>
<dbReference type="HOGENOM" id="CLU_665273_0_0_7"/>
<feature type="domain" description="Iminophenyl-pyruvate dimer synthase" evidence="1">
    <location>
        <begin position="25"/>
        <end position="208"/>
    </location>
</feature>
<proteinExistence type="predicted"/>
<dbReference type="RefSeq" id="WP_012826753.1">
    <property type="nucleotide sequence ID" value="NC_013440.1"/>
</dbReference>
<dbReference type="InterPro" id="IPR012347">
    <property type="entry name" value="Ferritin-like"/>
</dbReference>
<evidence type="ECO:0000259" key="1">
    <source>
        <dbReference type="Pfam" id="PF12902"/>
    </source>
</evidence>
<reference evidence="2 3" key="1">
    <citation type="journal article" date="2010" name="Stand. Genomic Sci.">
        <title>Complete genome sequence of Haliangium ochraceum type strain (SMP-2).</title>
        <authorList>
            <consortium name="US DOE Joint Genome Institute (JGI-PGF)"/>
            <person name="Ivanova N."/>
            <person name="Daum C."/>
            <person name="Lang E."/>
            <person name="Abt B."/>
            <person name="Kopitz M."/>
            <person name="Saunders E."/>
            <person name="Lapidus A."/>
            <person name="Lucas S."/>
            <person name="Glavina Del Rio T."/>
            <person name="Nolan M."/>
            <person name="Tice H."/>
            <person name="Copeland A."/>
            <person name="Cheng J.F."/>
            <person name="Chen F."/>
            <person name="Bruce D."/>
            <person name="Goodwin L."/>
            <person name="Pitluck S."/>
            <person name="Mavromatis K."/>
            <person name="Pati A."/>
            <person name="Mikhailova N."/>
            <person name="Chen A."/>
            <person name="Palaniappan K."/>
            <person name="Land M."/>
            <person name="Hauser L."/>
            <person name="Chang Y.J."/>
            <person name="Jeffries C.D."/>
            <person name="Detter J.C."/>
            <person name="Brettin T."/>
            <person name="Rohde M."/>
            <person name="Goker M."/>
            <person name="Bristow J."/>
            <person name="Markowitz V."/>
            <person name="Eisen J.A."/>
            <person name="Hugenholtz P."/>
            <person name="Kyrpides N.C."/>
            <person name="Klenk H.P."/>
        </authorList>
    </citation>
    <scope>NUCLEOTIDE SEQUENCE [LARGE SCALE GENOMIC DNA]</scope>
    <source>
        <strain evidence="3">DSM 14365 / CIP 107738 / JCM 11303 / AJ 13395 / SMP-2</strain>
    </source>
</reference>
<dbReference type="EMBL" id="CP001804">
    <property type="protein sequence ID" value="ACY14145.1"/>
    <property type="molecule type" value="Genomic_DNA"/>
</dbReference>
<gene>
    <name evidence="2" type="ordered locus">Hoch_1595</name>
</gene>
<accession>D0LW11</accession>
<dbReference type="AlphaFoldDB" id="D0LW11"/>
<name>D0LW11_HALO1</name>
<evidence type="ECO:0000313" key="2">
    <source>
        <dbReference type="EMBL" id="ACY14145.1"/>
    </source>
</evidence>
<dbReference type="InterPro" id="IPR026820">
    <property type="entry name" value="VioB/RebD_dom"/>
</dbReference>
<sequence length="413" mass="45907">MLLTVTPGTIPDNFEDPYLNLIFLLNQAAGLEHSLMAAYLYAAFSIKDRYAKVRGDVGRNSYLQHSPGGPGGVSVLQDDFTLLEVCIEEMQHLGVVNRFLGALGGSPSFEPQEFPLASDVYPFAIVPMPLDRYAAATFLWMEAASCTLSEAEQCQDQNESPAFIAEVLTVLHEGAKAHHGFDVADESVSHLGTLYSKILEVARTVSERPPSFVPPDLPWGKYLTQLDELMLQGELGHYRMFRRLFTGEAFGGDSSIWADPERPEYPSLPLVRGTAYKGHNDTFTDESIRRLAWLSDLHYWIVLSLLDTAYRYADPYDNILRKYQYKAIDNMVSGFWPLGLELARRGAGAPFDAIGTQYTLGRDRDTALDVVELLIYEARGTAQRLASDGLLPADYRMDVFDSTLDGLQPPVGS</sequence>
<dbReference type="eggNOG" id="COG1633">
    <property type="taxonomic scope" value="Bacteria"/>
</dbReference>
<protein>
    <recommendedName>
        <fullName evidence="1">Iminophenyl-pyruvate dimer synthase domain-containing protein</fullName>
    </recommendedName>
</protein>
<dbReference type="STRING" id="502025.Hoch_1595"/>
<dbReference type="Proteomes" id="UP000001880">
    <property type="component" value="Chromosome"/>
</dbReference>
<organism evidence="2 3">
    <name type="scientific">Haliangium ochraceum (strain DSM 14365 / JCM 11303 / SMP-2)</name>
    <dbReference type="NCBI Taxonomy" id="502025"/>
    <lineage>
        <taxon>Bacteria</taxon>
        <taxon>Pseudomonadati</taxon>
        <taxon>Myxococcota</taxon>
        <taxon>Polyangia</taxon>
        <taxon>Haliangiales</taxon>
        <taxon>Kofleriaceae</taxon>
        <taxon>Haliangium</taxon>
    </lineage>
</organism>
<evidence type="ECO:0000313" key="3">
    <source>
        <dbReference type="Proteomes" id="UP000001880"/>
    </source>
</evidence>
<keyword evidence="3" id="KW-1185">Reference proteome</keyword>
<dbReference type="Pfam" id="PF12902">
    <property type="entry name" value="Ferritin-like"/>
    <property type="match status" value="1"/>
</dbReference>